<proteinExistence type="predicted"/>
<name>A0A4Y2RES6_ARAVE</name>
<evidence type="ECO:0000313" key="2">
    <source>
        <dbReference type="Proteomes" id="UP000499080"/>
    </source>
</evidence>
<dbReference type="Proteomes" id="UP000499080">
    <property type="component" value="Unassembled WGS sequence"/>
</dbReference>
<keyword evidence="2" id="KW-1185">Reference proteome</keyword>
<reference evidence="1 2" key="1">
    <citation type="journal article" date="2019" name="Sci. Rep.">
        <title>Orb-weaving spider Araneus ventricosus genome elucidates the spidroin gene catalogue.</title>
        <authorList>
            <person name="Kono N."/>
            <person name="Nakamura H."/>
            <person name="Ohtoshi R."/>
            <person name="Moran D.A.P."/>
            <person name="Shinohara A."/>
            <person name="Yoshida Y."/>
            <person name="Fujiwara M."/>
            <person name="Mori M."/>
            <person name="Tomita M."/>
            <person name="Arakawa K."/>
        </authorList>
    </citation>
    <scope>NUCLEOTIDE SEQUENCE [LARGE SCALE GENOMIC DNA]</scope>
</reference>
<accession>A0A4Y2RES6</accession>
<protein>
    <submittedName>
        <fullName evidence="1">Uncharacterized protein</fullName>
    </submittedName>
</protein>
<evidence type="ECO:0000313" key="1">
    <source>
        <dbReference type="EMBL" id="GBN74254.1"/>
    </source>
</evidence>
<gene>
    <name evidence="1" type="ORF">AVEN_148711_1</name>
</gene>
<dbReference type="AlphaFoldDB" id="A0A4Y2RES6"/>
<comment type="caution">
    <text evidence="1">The sequence shown here is derived from an EMBL/GenBank/DDBJ whole genome shotgun (WGS) entry which is preliminary data.</text>
</comment>
<sequence length="157" mass="17931">MLYPLVESSLPDDTLKAWQRFRAIDRGHRETESSEPNDKKESTHRMDLDGLLSFLLDEIEGEERVSIATKSFTKYQSPKPWNTKHVGFKNREEFAQAPSASTLIATYEKNPNACIFCSGIHESGDCFKARKMSSEKAKSCSEQSQLLFMLRERTCNS</sequence>
<dbReference type="EMBL" id="BGPR01016824">
    <property type="protein sequence ID" value="GBN74254.1"/>
    <property type="molecule type" value="Genomic_DNA"/>
</dbReference>
<organism evidence="1 2">
    <name type="scientific">Araneus ventricosus</name>
    <name type="common">Orbweaver spider</name>
    <name type="synonym">Epeira ventricosa</name>
    <dbReference type="NCBI Taxonomy" id="182803"/>
    <lineage>
        <taxon>Eukaryota</taxon>
        <taxon>Metazoa</taxon>
        <taxon>Ecdysozoa</taxon>
        <taxon>Arthropoda</taxon>
        <taxon>Chelicerata</taxon>
        <taxon>Arachnida</taxon>
        <taxon>Araneae</taxon>
        <taxon>Araneomorphae</taxon>
        <taxon>Entelegynae</taxon>
        <taxon>Araneoidea</taxon>
        <taxon>Araneidae</taxon>
        <taxon>Araneus</taxon>
    </lineage>
</organism>
<dbReference type="OrthoDB" id="6447816at2759"/>